<dbReference type="GO" id="GO:0008270">
    <property type="term" value="F:zinc ion binding"/>
    <property type="evidence" value="ECO:0007669"/>
    <property type="project" value="UniProtKB-UniRule"/>
</dbReference>
<dbReference type="GO" id="GO:0006269">
    <property type="term" value="P:DNA replication, synthesis of primer"/>
    <property type="evidence" value="ECO:0007669"/>
    <property type="project" value="UniProtKB-KW"/>
</dbReference>
<dbReference type="Pfam" id="PF18319">
    <property type="entry name" value="Zn_ribbon_PriA"/>
    <property type="match status" value="1"/>
</dbReference>
<proteinExistence type="inferred from homology"/>
<dbReference type="Pfam" id="PF18074">
    <property type="entry name" value="PriA_C"/>
    <property type="match status" value="1"/>
</dbReference>
<feature type="binding site" evidence="12">
    <location>
        <position position="349"/>
    </location>
    <ligand>
        <name>Zn(2+)</name>
        <dbReference type="ChEBI" id="CHEBI:29105"/>
        <label>1</label>
    </ligand>
</feature>
<dbReference type="InterPro" id="IPR027417">
    <property type="entry name" value="P-loop_NTPase"/>
</dbReference>
<comment type="catalytic activity">
    <reaction evidence="11 12">
        <text>ATP + H2O = ADP + phosphate + H(+)</text>
        <dbReference type="Rhea" id="RHEA:13065"/>
        <dbReference type="ChEBI" id="CHEBI:15377"/>
        <dbReference type="ChEBI" id="CHEBI:15378"/>
        <dbReference type="ChEBI" id="CHEBI:30616"/>
        <dbReference type="ChEBI" id="CHEBI:43474"/>
        <dbReference type="ChEBI" id="CHEBI:456216"/>
        <dbReference type="EC" id="5.6.2.4"/>
    </reaction>
</comment>
<evidence type="ECO:0000256" key="3">
    <source>
        <dbReference type="ARBA" id="ARBA00022723"/>
    </source>
</evidence>
<evidence type="ECO:0000256" key="9">
    <source>
        <dbReference type="ARBA" id="ARBA00023125"/>
    </source>
</evidence>
<evidence type="ECO:0000256" key="7">
    <source>
        <dbReference type="ARBA" id="ARBA00022833"/>
    </source>
</evidence>
<feature type="binding site" evidence="12">
    <location>
        <position position="388"/>
    </location>
    <ligand>
        <name>Zn(2+)</name>
        <dbReference type="ChEBI" id="CHEBI:29105"/>
        <label>1</label>
    </ligand>
</feature>
<evidence type="ECO:0000259" key="13">
    <source>
        <dbReference type="PROSITE" id="PS51192"/>
    </source>
</evidence>
<keyword evidence="1 12" id="KW-0639">Primosome</keyword>
<evidence type="ECO:0000313" key="15">
    <source>
        <dbReference type="Proteomes" id="UP000316517"/>
    </source>
</evidence>
<feature type="binding site" evidence="12">
    <location>
        <position position="358"/>
    </location>
    <ligand>
        <name>Zn(2+)</name>
        <dbReference type="ChEBI" id="CHEBI:29105"/>
        <label>2</label>
    </ligand>
</feature>
<dbReference type="InterPro" id="IPR042115">
    <property type="entry name" value="PriA_3primeBD_sf"/>
</dbReference>
<evidence type="ECO:0000256" key="5">
    <source>
        <dbReference type="ARBA" id="ARBA00022801"/>
    </source>
</evidence>
<dbReference type="GO" id="GO:0016887">
    <property type="term" value="F:ATP hydrolysis activity"/>
    <property type="evidence" value="ECO:0007669"/>
    <property type="project" value="RHEA"/>
</dbReference>
<dbReference type="GO" id="GO:1990077">
    <property type="term" value="C:primosome complex"/>
    <property type="evidence" value="ECO:0007669"/>
    <property type="project" value="UniProtKB-UniRule"/>
</dbReference>
<evidence type="ECO:0000256" key="6">
    <source>
        <dbReference type="ARBA" id="ARBA00022806"/>
    </source>
</evidence>
<dbReference type="GO" id="GO:0006270">
    <property type="term" value="P:DNA replication initiation"/>
    <property type="evidence" value="ECO:0007669"/>
    <property type="project" value="TreeGrafter"/>
</dbReference>
<sequence length="630" mass="72595">MKYIEVALNLPLQRSFQYGVPAELAPHLEIGSRVLVPFRNRNLTGFVIREKKEGGGEKQVRDVIKLIDDFPAVSHPLLRLGQWMSEYYHCSLGQSLHSMLPIQYSLKDGEERKESRKVSCLRDPAVRKKGNVFLLKARGTKEKTSIFLSLIREVLARERQVVLVVPEISYISSWQRLIESHYRNSIAIFHSKLTKRQRYIHWMRMRKGEAHLAIGTRCLVFAPFPDLGLIVLDEEENLAYKQRETPRYHAREVAEKRGEIEGFPVVLMSQTPSLESWARLNKGEYLSIPSSTTRRIFPRVEIIDLRREEDRIFSAPLKRAVKQALERHELAILFLDKRGFSRYLFCEECGEVLRCPNCNIGLTFHLRGTISCHYCSYQEQSPVICPYCKGDKLRGMGIGTEQVEREAKMRFPKALVRRADLDIGSSSLYGLVRDDVIKGKIDILVGTKLIIKEEILREAEMVGIISADSLLNLPDFRASERLFQLLVKIKGSIKKEGKILIQTYNPTHYSLRCVKDREEDFYPEEMRAREELHYPPHVHWTRILLEGKVKAKVAEAGQRIATELDKKGVKFLGSSPCPFTKIKGRYRYQLILRDDDPAHISNFLKGELGSSSRSFNRVKVSVDVDPQELM</sequence>
<keyword evidence="9 12" id="KW-0238">DNA-binding</keyword>
<evidence type="ECO:0000256" key="8">
    <source>
        <dbReference type="ARBA" id="ARBA00022840"/>
    </source>
</evidence>
<evidence type="ECO:0000256" key="4">
    <source>
        <dbReference type="ARBA" id="ARBA00022741"/>
    </source>
</evidence>
<dbReference type="Gene3D" id="3.40.50.300">
    <property type="entry name" value="P-loop containing nucleotide triphosphate hydrolases"/>
    <property type="match status" value="1"/>
</dbReference>
<feature type="domain" description="Helicase ATP-binding" evidence="13">
    <location>
        <begin position="124"/>
        <end position="290"/>
    </location>
</feature>
<feature type="binding site" evidence="12">
    <location>
        <position position="372"/>
    </location>
    <ligand>
        <name>Zn(2+)</name>
        <dbReference type="ChEBI" id="CHEBI:29105"/>
        <label>2</label>
    </ligand>
</feature>
<comment type="caution">
    <text evidence="14">The sequence shown here is derived from an EMBL/GenBank/DDBJ whole genome shotgun (WGS) entry which is preliminary data.</text>
</comment>
<keyword evidence="7 12" id="KW-0862">Zinc</keyword>
<dbReference type="EC" id="5.6.2.4" evidence="12"/>
<comment type="cofactor">
    <cofactor evidence="12">
        <name>Zn(2+)</name>
        <dbReference type="ChEBI" id="CHEBI:29105"/>
    </cofactor>
    <text evidence="12">Binds 2 zinc ions per subunit.</text>
</comment>
<dbReference type="InterPro" id="IPR041222">
    <property type="entry name" value="PriA_3primeBD"/>
</dbReference>
<gene>
    <name evidence="12 14" type="primary">priA</name>
    <name evidence="14" type="ORF">E3J68_03035</name>
</gene>
<keyword evidence="3 12" id="KW-0479">Metal-binding</keyword>
<protein>
    <recommendedName>
        <fullName evidence="12">Replication restart protein PriA</fullName>
    </recommendedName>
    <alternativeName>
        <fullName evidence="12">ATP-dependent DNA helicase PriA</fullName>
        <ecNumber evidence="12">5.6.2.4</ecNumber>
    </alternativeName>
    <alternativeName>
        <fullName evidence="12">DNA 3'-5' helicase PriA</fullName>
    </alternativeName>
</protein>
<dbReference type="FunFam" id="3.40.50.300:FF:000489">
    <property type="entry name" value="Primosome assembly protein PriA"/>
    <property type="match status" value="1"/>
</dbReference>
<comment type="similarity">
    <text evidence="12">Belongs to the helicase family. PriA subfamily.</text>
</comment>
<evidence type="ECO:0000256" key="10">
    <source>
        <dbReference type="ARBA" id="ARBA00023235"/>
    </source>
</evidence>
<dbReference type="GO" id="GO:0006302">
    <property type="term" value="P:double-strand break repair"/>
    <property type="evidence" value="ECO:0007669"/>
    <property type="project" value="InterPro"/>
</dbReference>
<dbReference type="AlphaFoldDB" id="A0A523TDQ6"/>
<comment type="catalytic activity">
    <reaction evidence="12">
        <text>Couples ATP hydrolysis with the unwinding of duplex DNA by translocating in the 3'-5' direction.</text>
        <dbReference type="EC" id="5.6.2.4"/>
    </reaction>
</comment>
<dbReference type="InterPro" id="IPR041236">
    <property type="entry name" value="PriA_C"/>
</dbReference>
<dbReference type="PANTHER" id="PTHR30580">
    <property type="entry name" value="PRIMOSOMAL PROTEIN N"/>
    <property type="match status" value="1"/>
</dbReference>
<feature type="binding site" evidence="12">
    <location>
        <position position="346"/>
    </location>
    <ligand>
        <name>Zn(2+)</name>
        <dbReference type="ChEBI" id="CHEBI:29105"/>
        <label>1</label>
    </ligand>
</feature>
<feature type="binding site" evidence="12">
    <location>
        <position position="375"/>
    </location>
    <ligand>
        <name>Zn(2+)</name>
        <dbReference type="ChEBI" id="CHEBI:29105"/>
        <label>2</label>
    </ligand>
</feature>
<dbReference type="Proteomes" id="UP000316517">
    <property type="component" value="Unassembled WGS sequence"/>
</dbReference>
<dbReference type="InterPro" id="IPR014001">
    <property type="entry name" value="Helicase_ATP-bd"/>
</dbReference>
<feature type="binding site" evidence="12">
    <location>
        <position position="355"/>
    </location>
    <ligand>
        <name>Zn(2+)</name>
        <dbReference type="ChEBI" id="CHEBI:29105"/>
        <label>2</label>
    </ligand>
</feature>
<evidence type="ECO:0000313" key="14">
    <source>
        <dbReference type="EMBL" id="TET28458.1"/>
    </source>
</evidence>
<reference evidence="14 15" key="1">
    <citation type="submission" date="2019-03" db="EMBL/GenBank/DDBJ databases">
        <title>Metabolic potential of uncultured bacteria and archaea associated with petroleum seepage in deep-sea sediments.</title>
        <authorList>
            <person name="Dong X."/>
            <person name="Hubert C."/>
        </authorList>
    </citation>
    <scope>NUCLEOTIDE SEQUENCE [LARGE SCALE GENOMIC DNA]</scope>
    <source>
        <strain evidence="14">E44_bin3</strain>
    </source>
</reference>
<evidence type="ECO:0000256" key="11">
    <source>
        <dbReference type="ARBA" id="ARBA00048988"/>
    </source>
</evidence>
<evidence type="ECO:0000256" key="2">
    <source>
        <dbReference type="ARBA" id="ARBA00022705"/>
    </source>
</evidence>
<keyword evidence="6 12" id="KW-0347">Helicase</keyword>
<keyword evidence="2 12" id="KW-0235">DNA replication</keyword>
<name>A0A523TDQ6_UNCAE</name>
<evidence type="ECO:0000256" key="12">
    <source>
        <dbReference type="HAMAP-Rule" id="MF_00983"/>
    </source>
</evidence>
<keyword evidence="5 12" id="KW-0378">Hydrolase</keyword>
<dbReference type="EMBL" id="SOJT01000134">
    <property type="protein sequence ID" value="TET28458.1"/>
    <property type="molecule type" value="Genomic_DNA"/>
</dbReference>
<organism evidence="14 15">
    <name type="scientific">Aerophobetes bacterium</name>
    <dbReference type="NCBI Taxonomy" id="2030807"/>
    <lineage>
        <taxon>Bacteria</taxon>
        <taxon>Candidatus Aerophobota</taxon>
    </lineage>
</organism>
<keyword evidence="4 12" id="KW-0547">Nucleotide-binding</keyword>
<keyword evidence="8 12" id="KW-0067">ATP-binding</keyword>
<keyword evidence="10 12" id="KW-0413">Isomerase</keyword>
<dbReference type="GO" id="GO:0006310">
    <property type="term" value="P:DNA recombination"/>
    <property type="evidence" value="ECO:0007669"/>
    <property type="project" value="InterPro"/>
</dbReference>
<dbReference type="HAMAP" id="MF_00983">
    <property type="entry name" value="PriA"/>
    <property type="match status" value="1"/>
</dbReference>
<evidence type="ECO:0000256" key="1">
    <source>
        <dbReference type="ARBA" id="ARBA00022515"/>
    </source>
</evidence>
<dbReference type="FunFam" id="3.40.1440.60:FF:000001">
    <property type="entry name" value="Primosomal protein N"/>
    <property type="match status" value="1"/>
</dbReference>
<dbReference type="InterPro" id="IPR040498">
    <property type="entry name" value="PriA_CRR"/>
</dbReference>
<dbReference type="GO" id="GO:0003677">
    <property type="term" value="F:DNA binding"/>
    <property type="evidence" value="ECO:0007669"/>
    <property type="project" value="UniProtKB-UniRule"/>
</dbReference>
<comment type="function">
    <text evidence="12">Initiates the restart of stalled replication forks, which reloads the replicative helicase on sites other than the origin of replication. Recognizes and binds to abandoned replication forks and remodels them to uncover a helicase loading site. Promotes assembly of the primosome at these replication forks.</text>
</comment>
<comment type="subunit">
    <text evidence="12">Component of the replication restart primosome.</text>
</comment>
<feature type="binding site" evidence="12">
    <location>
        <position position="385"/>
    </location>
    <ligand>
        <name>Zn(2+)</name>
        <dbReference type="ChEBI" id="CHEBI:29105"/>
        <label>1</label>
    </ligand>
</feature>
<dbReference type="PROSITE" id="PS51192">
    <property type="entry name" value="HELICASE_ATP_BIND_1"/>
    <property type="match status" value="1"/>
</dbReference>
<dbReference type="InterPro" id="IPR005259">
    <property type="entry name" value="PriA"/>
</dbReference>
<dbReference type="GO" id="GO:0005524">
    <property type="term" value="F:ATP binding"/>
    <property type="evidence" value="ECO:0007669"/>
    <property type="project" value="UniProtKB-UniRule"/>
</dbReference>
<dbReference type="Pfam" id="PF17764">
    <property type="entry name" value="PriA_3primeBD"/>
    <property type="match status" value="1"/>
</dbReference>
<dbReference type="SUPFAM" id="SSF52540">
    <property type="entry name" value="P-loop containing nucleoside triphosphate hydrolases"/>
    <property type="match status" value="1"/>
</dbReference>
<dbReference type="PANTHER" id="PTHR30580:SF0">
    <property type="entry name" value="PRIMOSOMAL PROTEIN N"/>
    <property type="match status" value="1"/>
</dbReference>
<accession>A0A523TDQ6</accession>
<dbReference type="NCBIfam" id="TIGR00595">
    <property type="entry name" value="priA"/>
    <property type="match status" value="1"/>
</dbReference>
<dbReference type="Gene3D" id="3.40.1440.60">
    <property type="entry name" value="PriA, 3(prime) DNA-binding domain"/>
    <property type="match status" value="1"/>
</dbReference>
<dbReference type="GO" id="GO:0043138">
    <property type="term" value="F:3'-5' DNA helicase activity"/>
    <property type="evidence" value="ECO:0007669"/>
    <property type="project" value="UniProtKB-EC"/>
</dbReference>